<evidence type="ECO:0000256" key="2">
    <source>
        <dbReference type="ARBA" id="ARBA00023015"/>
    </source>
</evidence>
<dbReference type="Gene3D" id="3.40.190.10">
    <property type="entry name" value="Periplasmic binding protein-like II"/>
    <property type="match status" value="2"/>
</dbReference>
<dbReference type="SUPFAM" id="SSF53850">
    <property type="entry name" value="Periplasmic binding protein-like II"/>
    <property type="match status" value="1"/>
</dbReference>
<dbReference type="PROSITE" id="PS50931">
    <property type="entry name" value="HTH_LYSR"/>
    <property type="match status" value="1"/>
</dbReference>
<organism evidence="6 7">
    <name type="scientific">Kitasatospora cathayae</name>
    <dbReference type="NCBI Taxonomy" id="3004092"/>
    <lineage>
        <taxon>Bacteria</taxon>
        <taxon>Bacillati</taxon>
        <taxon>Actinomycetota</taxon>
        <taxon>Actinomycetes</taxon>
        <taxon>Kitasatosporales</taxon>
        <taxon>Streptomycetaceae</taxon>
        <taxon>Kitasatospora</taxon>
    </lineage>
</organism>
<evidence type="ECO:0000259" key="5">
    <source>
        <dbReference type="PROSITE" id="PS50931"/>
    </source>
</evidence>
<keyword evidence="2" id="KW-0805">Transcription regulation</keyword>
<dbReference type="SUPFAM" id="SSF46785">
    <property type="entry name" value="Winged helix' DNA-binding domain"/>
    <property type="match status" value="1"/>
</dbReference>
<dbReference type="Gene3D" id="1.10.10.10">
    <property type="entry name" value="Winged helix-like DNA-binding domain superfamily/Winged helix DNA-binding domain"/>
    <property type="match status" value="1"/>
</dbReference>
<dbReference type="PRINTS" id="PR00039">
    <property type="entry name" value="HTHLYSR"/>
</dbReference>
<dbReference type="InterPro" id="IPR000847">
    <property type="entry name" value="LysR_HTH_N"/>
</dbReference>
<keyword evidence="3" id="KW-0238">DNA-binding</keyword>
<name>A0ABY7Q5Y9_9ACTN</name>
<dbReference type="RefSeq" id="WP_270146112.1">
    <property type="nucleotide sequence ID" value="NZ_CP115450.1"/>
</dbReference>
<dbReference type="Proteomes" id="UP001212821">
    <property type="component" value="Chromosome"/>
</dbReference>
<dbReference type="PANTHER" id="PTHR30346">
    <property type="entry name" value="TRANSCRIPTIONAL DUAL REGULATOR HCAR-RELATED"/>
    <property type="match status" value="1"/>
</dbReference>
<dbReference type="Pfam" id="PF00126">
    <property type="entry name" value="HTH_1"/>
    <property type="match status" value="1"/>
</dbReference>
<comment type="similarity">
    <text evidence="1">Belongs to the LysR transcriptional regulatory family.</text>
</comment>
<evidence type="ECO:0000256" key="3">
    <source>
        <dbReference type="ARBA" id="ARBA00023125"/>
    </source>
</evidence>
<evidence type="ECO:0000313" key="7">
    <source>
        <dbReference type="Proteomes" id="UP001212821"/>
    </source>
</evidence>
<dbReference type="EMBL" id="CP115450">
    <property type="protein sequence ID" value="WBP88141.1"/>
    <property type="molecule type" value="Genomic_DNA"/>
</dbReference>
<evidence type="ECO:0000256" key="4">
    <source>
        <dbReference type="ARBA" id="ARBA00023163"/>
    </source>
</evidence>
<dbReference type="InterPro" id="IPR036388">
    <property type="entry name" value="WH-like_DNA-bd_sf"/>
</dbReference>
<keyword evidence="7" id="KW-1185">Reference proteome</keyword>
<gene>
    <name evidence="6" type="ORF">O1G21_21440</name>
</gene>
<proteinExistence type="inferred from homology"/>
<feature type="domain" description="HTH lysR-type" evidence="5">
    <location>
        <begin position="5"/>
        <end position="62"/>
    </location>
</feature>
<protein>
    <submittedName>
        <fullName evidence="6">LysR family transcriptional regulator</fullName>
    </submittedName>
</protein>
<evidence type="ECO:0000313" key="6">
    <source>
        <dbReference type="EMBL" id="WBP88141.1"/>
    </source>
</evidence>
<dbReference type="PANTHER" id="PTHR30346:SF0">
    <property type="entry name" value="HCA OPERON TRANSCRIPTIONAL ACTIVATOR HCAR"/>
    <property type="match status" value="1"/>
</dbReference>
<dbReference type="InterPro" id="IPR036390">
    <property type="entry name" value="WH_DNA-bd_sf"/>
</dbReference>
<reference evidence="7" key="1">
    <citation type="submission" date="2022-12" db="EMBL/GenBank/DDBJ databases">
        <authorList>
            <person name="Mo P."/>
        </authorList>
    </citation>
    <scope>NUCLEOTIDE SEQUENCE [LARGE SCALE GENOMIC DNA]</scope>
    <source>
        <strain evidence="7">HUAS 3-15</strain>
    </source>
</reference>
<sequence length="337" mass="35325">MPRDLHPRLLRGFVATAETLHFGRAAERLYVAQQALSRDVRTLEGLLGDALFARTTRSVELTPAGRRLLPKARRLLALHDEILAEAGTGAGAAARPLLLDLNSDVTGPDLTADRVLQRARAAWPEGELLARFHGGLAAAATELLAHRLDASFGRFAGLPGPVRGQLAQLPVRLERISVMMADTHALAGRRALVLADLAGHPVDICAGNPATTEWAELGARLLREHGLTAAEPYVPPVGLDETARYLARHGDPMLTTVGGPRIPGAVNVPLVEPVPLCLVSLVHRPGERHPGLRALAAAAGELGAAEGWLSRPAGSWLPAADAALVAAGQNTAPASGG</sequence>
<keyword evidence="4" id="KW-0804">Transcription</keyword>
<evidence type="ECO:0000256" key="1">
    <source>
        <dbReference type="ARBA" id="ARBA00009437"/>
    </source>
</evidence>
<accession>A0ABY7Q5Y9</accession>